<organism evidence="2 3">
    <name type="scientific">Trypanosoma theileri</name>
    <dbReference type="NCBI Taxonomy" id="67003"/>
    <lineage>
        <taxon>Eukaryota</taxon>
        <taxon>Discoba</taxon>
        <taxon>Euglenozoa</taxon>
        <taxon>Kinetoplastea</taxon>
        <taxon>Metakinetoplastina</taxon>
        <taxon>Trypanosomatida</taxon>
        <taxon>Trypanosomatidae</taxon>
        <taxon>Trypanosoma</taxon>
    </lineage>
</organism>
<comment type="caution">
    <text evidence="2">The sequence shown here is derived from an EMBL/GenBank/DDBJ whole genome shotgun (WGS) entry which is preliminary data.</text>
</comment>
<feature type="region of interest" description="Disordered" evidence="1">
    <location>
        <begin position="1483"/>
        <end position="1539"/>
    </location>
</feature>
<feature type="region of interest" description="Disordered" evidence="1">
    <location>
        <begin position="1324"/>
        <end position="1373"/>
    </location>
</feature>
<dbReference type="GeneID" id="39987651"/>
<proteinExistence type="predicted"/>
<feature type="region of interest" description="Disordered" evidence="1">
    <location>
        <begin position="619"/>
        <end position="901"/>
    </location>
</feature>
<feature type="compositionally biased region" description="Basic and acidic residues" evidence="1">
    <location>
        <begin position="734"/>
        <end position="750"/>
    </location>
</feature>
<feature type="compositionally biased region" description="Polar residues" evidence="1">
    <location>
        <begin position="1610"/>
        <end position="1622"/>
    </location>
</feature>
<feature type="compositionally biased region" description="Low complexity" evidence="1">
    <location>
        <begin position="649"/>
        <end position="677"/>
    </location>
</feature>
<dbReference type="SUPFAM" id="SSF52047">
    <property type="entry name" value="RNI-like"/>
    <property type="match status" value="1"/>
</dbReference>
<feature type="compositionally biased region" description="Basic and acidic residues" evidence="1">
    <location>
        <begin position="758"/>
        <end position="769"/>
    </location>
</feature>
<reference evidence="2 3" key="1">
    <citation type="submission" date="2017-03" db="EMBL/GenBank/DDBJ databases">
        <title>An alternative strategy for trypanosome survival in the mammalian bloodstream revealed through genome and transcriptome analysis of the ubiquitous bovine parasite Trypanosoma (Megatrypanum) theileri.</title>
        <authorList>
            <person name="Kelly S."/>
            <person name="Ivens A."/>
            <person name="Mott A."/>
            <person name="O'Neill E."/>
            <person name="Emms D."/>
            <person name="Macleod O."/>
            <person name="Voorheis P."/>
            <person name="Matthews J."/>
            <person name="Matthews K."/>
            <person name="Carrington M."/>
        </authorList>
    </citation>
    <scope>NUCLEOTIDE SEQUENCE [LARGE SCALE GENOMIC DNA]</scope>
    <source>
        <strain evidence="2">Edinburgh</strain>
    </source>
</reference>
<evidence type="ECO:0000313" key="2">
    <source>
        <dbReference type="EMBL" id="ORC86682.1"/>
    </source>
</evidence>
<feature type="compositionally biased region" description="Basic and acidic residues" evidence="1">
    <location>
        <begin position="1176"/>
        <end position="1189"/>
    </location>
</feature>
<feature type="region of interest" description="Disordered" evidence="1">
    <location>
        <begin position="1680"/>
        <end position="1721"/>
    </location>
</feature>
<gene>
    <name evidence="2" type="ORF">TM35_000261340</name>
</gene>
<dbReference type="PROSITE" id="PS51450">
    <property type="entry name" value="LRR"/>
    <property type="match status" value="1"/>
</dbReference>
<feature type="region of interest" description="Disordered" evidence="1">
    <location>
        <begin position="558"/>
        <end position="592"/>
    </location>
</feature>
<dbReference type="InterPro" id="IPR001611">
    <property type="entry name" value="Leu-rich_rpt"/>
</dbReference>
<dbReference type="RefSeq" id="XP_028880748.1">
    <property type="nucleotide sequence ID" value="XM_029027871.1"/>
</dbReference>
<sequence>MSAMNPIYELVVLEAVRRQCESRRTDPRVGSHNSGIGIGMGFGLCKEGVGIDALLMWIESRERCVYTDLARRCVHPASVTPPTSELVEQVSEFKALVRGVVQGSLANLCRLTPANGVVGDRGKGNVNMSGNAGVVSGNNNADRDRDGDGDHNALLEKRESWKTFLNRRSGNGGVLREEDHCRSSTCGCGWRWMDFIGVPSTTKRLGGGGGAVGEEIRIHMPSFEQWDVELQSAVRRVGDVVSAAQTEMLLALDQLGDGRFPYLTDESYTVHSPSIWMQLVVLFENAFESVVRGVVEFILWCMHQQFLGHEGMGVRPLFTVKAIWSYTGGSVVLSPSPPEIHERIMRRIKKEFIWSIVPEFTLSHMTKRPVPTIGRVKRPLLRELLMEDTTIKRLWDNIYYTVSQRCDELSDMTRNLTETYTFYFSSEEEFAHLDIHRLREMRETVQSSSTDFIQPAGAGAFAVQIESLLQVIQGKLEKSILTAQKALEQAVVHANVKMTSTRCKALFGGGCSASNASTLTDRLIAFRAGRKVINKYDKGLDPEAYIARFLEEQRAESLHLRPSSATTGGRESSSALQISSQKSSSGSTVPTISAPVTVAPTTIKETFASTGKKYVNRWAPPKVVSPTGSNHHSTQETSMDGNAMDLLKSRVLTPRPTSSSSSSRWPLNSNSKNLQSSLEDHLSRSTSQTSSQRPQSVEKATEKSLSSLLGLRQDQSRGVKNYSPALNLQSVKQRSYDKTPVRESVDKERPTPTASHPSRYDTEKKRIDDNIVSTSPVRETTDNERPTPTAIHPSRYDTEKKRRIDDNIVSTTPVRESVDKERPTPTASHPSRYDTEKKRIDDNIVSTSPVRETTDKERPTPTASHPSRYDTEKKRRIDDNIVSTSPVRETKDKERPTSTANRTFTSVNKKPTVRNTAAIEAAVKRVERIKTMCPFLPETPSSGVFLEDLNLSDPRLETAMNRLRAVRGNASVMRSYRSIALAEDAVAAIVESIADDVYKLTVRMMTLFPFLESRVDGVLLGNIPELETDVEFQSLFTMYCDMVREEKPTASVIQCLQERASLLVEDIPYVVAEERYSLYPLLKPIIQETPSPTSAVDAAFSREESTQSLEIMPNVEKPTTTTTTTTTTATTAKVSEFHTQEPFMERRPVLDDTESLLPTTVSEKPVLQPQEQYLSQEKRKSVEMTKSIRESTPSVQRKPPETTKTTTKPPISSEYTSKSSKVKEGESTETANPNKNYGNIPLSQHSTFNVDNNTRRNFMQTGLGSNVDTTRMEKNENDIQNIRPTGGIMNSFPPPNKLFEERKPKRSLDSNLAVLPAVGERNVQSVSSNTRAGKEMITRGPLKENPTTQGSIQCKQQQQQQQQSPNSVHSPLVNLSPIEENRHHTDCPSFNSIKKVLDEEREHLESLESMLEDIRQAEIALQNKKEQSKGNAAKRRLSEEASQAVSNEDRDNLRKTLPLPRRFSAIPTENAASSSSAAVVVSSSSPNAGLKPNVSQRRTSAKATTTTTASANNEKKEAAPLGPLFEDRHNNPPVLGRKGGSEAEVLRQLFRERWNNRELNRMKESEMKDVKLGEGSRENIQSRTPMSFNSFTDAVVRSSWGALRNDSDPLYSQQLPSLPRSSTRTKRFPFRQEDNQLTQTQQQQQQEQQQPQQQQQQGPYSNKLSRLPWGRYTLHRKVPGLIASPRRLSSAPEPSRQSDDGSMPFPAISSGSSVDNLPHTSQDSQWECISNITTGMSQQYAALCRQAGIRPNSMLLRLLPDTHGASVSRIDTSVNYIGPKGLLPLLQVLRGNVGLEYLNLSHNNLENDEVIDLVNVLMTDSGASLRYLDLSNNPVSLAGGAALLRLVQTRPLLVTVGLKGTLVPRQLARSIQEACEANSAALA</sequence>
<feature type="region of interest" description="Disordered" evidence="1">
    <location>
        <begin position="1565"/>
        <end position="1585"/>
    </location>
</feature>
<feature type="compositionally biased region" description="Low complexity" evidence="1">
    <location>
        <begin position="572"/>
        <end position="587"/>
    </location>
</feature>
<feature type="region of interest" description="Disordered" evidence="1">
    <location>
        <begin position="1603"/>
        <end position="1666"/>
    </location>
</feature>
<dbReference type="InterPro" id="IPR032675">
    <property type="entry name" value="LRR_dom_sf"/>
</dbReference>
<feature type="compositionally biased region" description="Basic and acidic residues" evidence="1">
    <location>
        <begin position="867"/>
        <end position="879"/>
    </location>
</feature>
<dbReference type="Gene3D" id="3.80.10.10">
    <property type="entry name" value="Ribonuclease Inhibitor"/>
    <property type="match status" value="1"/>
</dbReference>
<feature type="compositionally biased region" description="Basic and acidic residues" evidence="1">
    <location>
        <begin position="794"/>
        <end position="806"/>
    </location>
</feature>
<feature type="compositionally biased region" description="Basic and acidic residues" evidence="1">
    <location>
        <begin position="831"/>
        <end position="842"/>
    </location>
</feature>
<feature type="compositionally biased region" description="Polar residues" evidence="1">
    <location>
        <begin position="1228"/>
        <end position="1250"/>
    </location>
</feature>
<accession>A0A1X0NPN4</accession>
<feature type="compositionally biased region" description="Low complexity" evidence="1">
    <location>
        <begin position="1636"/>
        <end position="1657"/>
    </location>
</feature>
<feature type="compositionally biased region" description="Low complexity" evidence="1">
    <location>
        <begin position="1501"/>
        <end position="1511"/>
    </location>
</feature>
<feature type="compositionally biased region" description="Polar residues" evidence="1">
    <location>
        <begin position="1709"/>
        <end position="1721"/>
    </location>
</feature>
<feature type="compositionally biased region" description="Basic and acidic residues" evidence="1">
    <location>
        <begin position="1565"/>
        <end position="1577"/>
    </location>
</feature>
<dbReference type="OrthoDB" id="245970at2759"/>
<dbReference type="SMART" id="SM00368">
    <property type="entry name" value="LRR_RI"/>
    <property type="match status" value="3"/>
</dbReference>
<evidence type="ECO:0000313" key="3">
    <source>
        <dbReference type="Proteomes" id="UP000192257"/>
    </source>
</evidence>
<dbReference type="EMBL" id="NBCO01000026">
    <property type="protein sequence ID" value="ORC86682.1"/>
    <property type="molecule type" value="Genomic_DNA"/>
</dbReference>
<evidence type="ECO:0000256" key="1">
    <source>
        <dbReference type="SAM" id="MobiDB-lite"/>
    </source>
</evidence>
<feature type="region of interest" description="Disordered" evidence="1">
    <location>
        <begin position="1422"/>
        <end position="1461"/>
    </location>
</feature>
<feature type="compositionally biased region" description="Low complexity" evidence="1">
    <location>
        <begin position="684"/>
        <end position="695"/>
    </location>
</feature>
<feature type="compositionally biased region" description="Polar residues" evidence="1">
    <location>
        <begin position="724"/>
        <end position="733"/>
    </location>
</feature>
<protein>
    <submittedName>
        <fullName evidence="2">Uncharacterized protein</fullName>
    </submittedName>
</protein>
<feature type="compositionally biased region" description="Polar residues" evidence="1">
    <location>
        <begin position="1345"/>
        <end position="1355"/>
    </location>
</feature>
<feature type="compositionally biased region" description="Polar residues" evidence="1">
    <location>
        <begin position="626"/>
        <end position="640"/>
    </location>
</feature>
<keyword evidence="3" id="KW-1185">Reference proteome</keyword>
<name>A0A1X0NPN4_9TRYP</name>
<feature type="region of interest" description="Disordered" evidence="1">
    <location>
        <begin position="1159"/>
        <end position="1250"/>
    </location>
</feature>
<dbReference type="Proteomes" id="UP000192257">
    <property type="component" value="Unassembled WGS sequence"/>
</dbReference>
<dbReference type="VEuPathDB" id="TriTrypDB:TM35_000261340"/>